<dbReference type="KEGG" id="ctes:O987_15530"/>
<dbReference type="HOGENOM" id="CLU_163140_7_1_4"/>
<dbReference type="Proteomes" id="UP000028782">
    <property type="component" value="Chromosome"/>
</dbReference>
<dbReference type="SUPFAM" id="SSF143120">
    <property type="entry name" value="YefM-like"/>
    <property type="match status" value="1"/>
</dbReference>
<name>A0A076PV41_COMTE</name>
<evidence type="ECO:0000256" key="1">
    <source>
        <dbReference type="ARBA" id="ARBA00009981"/>
    </source>
</evidence>
<organism evidence="3 4">
    <name type="scientific">Comamonas testosteroni TK102</name>
    <dbReference type="NCBI Taxonomy" id="1392005"/>
    <lineage>
        <taxon>Bacteria</taxon>
        <taxon>Pseudomonadati</taxon>
        <taxon>Pseudomonadota</taxon>
        <taxon>Betaproteobacteria</taxon>
        <taxon>Burkholderiales</taxon>
        <taxon>Comamonadaceae</taxon>
        <taxon>Comamonas</taxon>
    </lineage>
</organism>
<accession>A0A076PV41</accession>
<dbReference type="Gene3D" id="3.40.1620.10">
    <property type="entry name" value="YefM-like domain"/>
    <property type="match status" value="1"/>
</dbReference>
<dbReference type="EMBL" id="CP006704">
    <property type="protein sequence ID" value="AIJ47217.1"/>
    <property type="molecule type" value="Genomic_DNA"/>
</dbReference>
<reference evidence="3 4" key="1">
    <citation type="journal article" date="2014" name="Genome Announc.">
        <title>Complete Genome Sequence of Polychlorinated Biphenyl Degrader Comamonas testosteroni TK102 (NBRC 109938).</title>
        <authorList>
            <person name="Fukuda K."/>
            <person name="Hosoyama A."/>
            <person name="Tsuchikane K."/>
            <person name="Ohji S."/>
            <person name="Yamazoe A."/>
            <person name="Fujita N."/>
            <person name="Shintani M."/>
            <person name="Kimbara K."/>
        </authorList>
    </citation>
    <scope>NUCLEOTIDE SEQUENCE [LARGE SCALE GENOMIC DNA]</scope>
    <source>
        <strain evidence="3">TK102</strain>
    </source>
</reference>
<dbReference type="AlphaFoldDB" id="A0A076PV41"/>
<dbReference type="InterPro" id="IPR036165">
    <property type="entry name" value="YefM-like_sf"/>
</dbReference>
<comment type="function">
    <text evidence="2">Antitoxin component of a type II toxin-antitoxin (TA) system.</text>
</comment>
<proteinExistence type="inferred from homology"/>
<protein>
    <recommendedName>
        <fullName evidence="2">Antitoxin</fullName>
    </recommendedName>
</protein>
<dbReference type="NCBIfam" id="TIGR01552">
    <property type="entry name" value="phd_fam"/>
    <property type="match status" value="1"/>
</dbReference>
<evidence type="ECO:0000313" key="4">
    <source>
        <dbReference type="Proteomes" id="UP000028782"/>
    </source>
</evidence>
<evidence type="ECO:0000313" key="3">
    <source>
        <dbReference type="EMBL" id="AIJ47217.1"/>
    </source>
</evidence>
<gene>
    <name evidence="3" type="ORF">O987_15530</name>
</gene>
<dbReference type="Pfam" id="PF02604">
    <property type="entry name" value="PhdYeFM_antitox"/>
    <property type="match status" value="1"/>
</dbReference>
<sequence length="94" mass="10428">MFSAMQSIGIYEAKSRFSALVEMVEQGEEVRITRHGKEVVRMLPMRRKPVITDEQIARELEQISALQQTVKAPAAATTASDSITGLRHTGRSQA</sequence>
<dbReference type="InterPro" id="IPR006442">
    <property type="entry name" value="Antitoxin_Phd/YefM"/>
</dbReference>
<comment type="similarity">
    <text evidence="1 2">Belongs to the phD/YefM antitoxin family.</text>
</comment>
<evidence type="ECO:0000256" key="2">
    <source>
        <dbReference type="RuleBase" id="RU362080"/>
    </source>
</evidence>